<dbReference type="EMBL" id="CP031165">
    <property type="protein sequence ID" value="AXV06163.1"/>
    <property type="molecule type" value="Genomic_DNA"/>
</dbReference>
<dbReference type="KEGG" id="euz:DVS28_a1465"/>
<protein>
    <submittedName>
        <fullName evidence="2">Plectin 1 isoform 8</fullName>
    </submittedName>
</protein>
<organism evidence="2 3">
    <name type="scientific">Euzebya pacifica</name>
    <dbReference type="NCBI Taxonomy" id="1608957"/>
    <lineage>
        <taxon>Bacteria</taxon>
        <taxon>Bacillati</taxon>
        <taxon>Actinomycetota</taxon>
        <taxon>Nitriliruptoria</taxon>
        <taxon>Euzebyales</taxon>
    </lineage>
</organism>
<sequence>MGVEVDAAGWLPILLAVATGSVTVTRFLPWNRRQVEAAREAVQATRSRVRRDYHDLDARWTRLRNEALVAVADLADGDGFARQLEGETDMAQRWVDWATEGLVALDTRWDPATLEDVDALNDAGQRWQELARGTRTGLTRLDELQQTLEEMAAARDSCARILRDIDDRMTQARHAVEITRTNGYDVAELHLVLDRATGDVDRGRVELEANRLAEATKALERAADAVERATGTARRMPELHHTLLQRLTALRRQVGEADRTVQRIVDTVEGHARRFVTDVWDAVADAPAQARERRDAARADLVAAEAAMADDVQRFLDAEQSMDAVDADLEQLEWIRAGVATFEADLRAVIAEYPRAHAAARDSIARARTFMDVRQGDVNPGRRANLDRAAQVLADAERIAADGRGDPQDVIDRLGEVIRFTDQVLHGARSDAQQRDAYRTHVARLVRDAQRSVRRAHSAAGFGLIGWGARAKVSLSTAEDALREANAVLGSDPSRAEYLALQAGDIAAQILHEHRRRSNGPQIFR</sequence>
<dbReference type="RefSeq" id="WP_164710080.1">
    <property type="nucleotide sequence ID" value="NZ_CP031165.1"/>
</dbReference>
<keyword evidence="1" id="KW-0175">Coiled coil</keyword>
<feature type="coiled-coil region" evidence="1">
    <location>
        <begin position="205"/>
        <end position="232"/>
    </location>
</feature>
<dbReference type="Proteomes" id="UP000264006">
    <property type="component" value="Chromosome"/>
</dbReference>
<evidence type="ECO:0000313" key="2">
    <source>
        <dbReference type="EMBL" id="AXV06163.1"/>
    </source>
</evidence>
<evidence type="ECO:0000313" key="3">
    <source>
        <dbReference type="Proteomes" id="UP000264006"/>
    </source>
</evidence>
<accession>A0A346XVB6</accession>
<name>A0A346XVB6_9ACTN</name>
<proteinExistence type="predicted"/>
<keyword evidence="3" id="KW-1185">Reference proteome</keyword>
<gene>
    <name evidence="2" type="ORF">DVS28_a1465</name>
</gene>
<dbReference type="AlphaFoldDB" id="A0A346XVB6"/>
<evidence type="ECO:0000256" key="1">
    <source>
        <dbReference type="SAM" id="Coils"/>
    </source>
</evidence>
<reference evidence="2 3" key="1">
    <citation type="submission" date="2018-09" db="EMBL/GenBank/DDBJ databases">
        <title>Complete genome sequence of Euzebya sp. DY32-46 isolated from seawater of Pacific Ocean.</title>
        <authorList>
            <person name="Xu L."/>
            <person name="Wu Y.-H."/>
            <person name="Xu X.-W."/>
        </authorList>
    </citation>
    <scope>NUCLEOTIDE SEQUENCE [LARGE SCALE GENOMIC DNA]</scope>
    <source>
        <strain evidence="2 3">DY32-46</strain>
    </source>
</reference>